<dbReference type="PANTHER" id="PTHR30483">
    <property type="entry name" value="LEUCINE-SPECIFIC-BINDING PROTEIN"/>
    <property type="match status" value="1"/>
</dbReference>
<dbReference type="RefSeq" id="WP_136348666.1">
    <property type="nucleotide sequence ID" value="NZ_SSOC01000004.1"/>
</dbReference>
<dbReference type="OrthoDB" id="6753945at2"/>
<evidence type="ECO:0000259" key="3">
    <source>
        <dbReference type="Pfam" id="PF13458"/>
    </source>
</evidence>
<proteinExistence type="inferred from homology"/>
<dbReference type="Proteomes" id="UP000308430">
    <property type="component" value="Unassembled WGS sequence"/>
</dbReference>
<reference evidence="4 5" key="1">
    <citation type="submission" date="2019-04" db="EMBL/GenBank/DDBJ databases">
        <title>Azoarcus nasutitermitis sp. nov. isolated from termite nest.</title>
        <authorList>
            <person name="Lin S.-Y."/>
            <person name="Hameed A."/>
            <person name="Hsu Y.-H."/>
            <person name="Young C.-C."/>
        </authorList>
    </citation>
    <scope>NUCLEOTIDE SEQUENCE [LARGE SCALE GENOMIC DNA]</scope>
    <source>
        <strain evidence="4 5">CC-YHH838</strain>
    </source>
</reference>
<dbReference type="EMBL" id="SSOC01000004">
    <property type="protein sequence ID" value="THF64973.1"/>
    <property type="molecule type" value="Genomic_DNA"/>
</dbReference>
<dbReference type="PANTHER" id="PTHR30483:SF6">
    <property type="entry name" value="PERIPLASMIC BINDING PROTEIN OF ABC TRANSPORTER FOR NATURAL AMINO ACIDS"/>
    <property type="match status" value="1"/>
</dbReference>
<name>A0A4S4AXW9_9RHOO</name>
<dbReference type="InterPro" id="IPR051010">
    <property type="entry name" value="BCAA_transport"/>
</dbReference>
<evidence type="ECO:0000313" key="5">
    <source>
        <dbReference type="Proteomes" id="UP000308430"/>
    </source>
</evidence>
<evidence type="ECO:0000256" key="1">
    <source>
        <dbReference type="ARBA" id="ARBA00010062"/>
    </source>
</evidence>
<protein>
    <submittedName>
        <fullName evidence="4">ABC transporter substrate-binding protein</fullName>
    </submittedName>
</protein>
<sequence length="437" mass="46879">MNDKLVPDSFPDPVRRRAIKALGATALSAGLAGVAGFSPAAFAASARKIKIGFVTPLTGPLAPFGEADRFVIDSMREVFKNGIAVGDKIHPVDIIVKNSESNPNKAGEVASGLILRDRVDLMLVASTVDTINPVADQCELNGVPCISTVSPWQPWFFGRGAKPESGFEWTYHFFWGLEDVIGVFLDMWKSVPTNMAVGGLFPNDADGNAWGDANFGLPPALAKEGFKLTDPGRYQVLNADFSAQIAAFKQNGCEIVTGNMIPPDVKTFWTQARQQGFRPKIVSVGKGLLFPSAVEAMGNLAEGMSTEVWWSPHHPFKSSLTGATAAQFAASYEAATKKQWTQPLGFSHALFEVAADVLKRTQDIERPEAIRAAIASTRAETIVGRVEWGNGPVRNVAKTPLVGGQWVKGKQFNYDLVIVSNAAAPNIPLGGKLALIS</sequence>
<dbReference type="Gene3D" id="3.40.50.2300">
    <property type="match status" value="2"/>
</dbReference>
<dbReference type="CDD" id="cd06337">
    <property type="entry name" value="PBP1_ABC_ligand_binding-like"/>
    <property type="match status" value="1"/>
</dbReference>
<gene>
    <name evidence="4" type="ORF">E6C76_13180</name>
</gene>
<evidence type="ECO:0000256" key="2">
    <source>
        <dbReference type="ARBA" id="ARBA00022729"/>
    </source>
</evidence>
<feature type="domain" description="Leucine-binding protein" evidence="3">
    <location>
        <begin position="48"/>
        <end position="407"/>
    </location>
</feature>
<accession>A0A4S4AXW9</accession>
<keyword evidence="2" id="KW-0732">Signal</keyword>
<comment type="caution">
    <text evidence="4">The sequence shown here is derived from an EMBL/GenBank/DDBJ whole genome shotgun (WGS) entry which is preliminary data.</text>
</comment>
<keyword evidence="5" id="KW-1185">Reference proteome</keyword>
<dbReference type="Pfam" id="PF13458">
    <property type="entry name" value="Peripla_BP_6"/>
    <property type="match status" value="1"/>
</dbReference>
<dbReference type="InterPro" id="IPR006311">
    <property type="entry name" value="TAT_signal"/>
</dbReference>
<dbReference type="AlphaFoldDB" id="A0A4S4AXW9"/>
<evidence type="ECO:0000313" key="4">
    <source>
        <dbReference type="EMBL" id="THF64973.1"/>
    </source>
</evidence>
<dbReference type="InterPro" id="IPR028081">
    <property type="entry name" value="Leu-bd"/>
</dbReference>
<dbReference type="InterPro" id="IPR028082">
    <property type="entry name" value="Peripla_BP_I"/>
</dbReference>
<dbReference type="SUPFAM" id="SSF53822">
    <property type="entry name" value="Periplasmic binding protein-like I"/>
    <property type="match status" value="1"/>
</dbReference>
<organism evidence="4 5">
    <name type="scientific">Pseudothauera nasutitermitis</name>
    <dbReference type="NCBI Taxonomy" id="2565930"/>
    <lineage>
        <taxon>Bacteria</taxon>
        <taxon>Pseudomonadati</taxon>
        <taxon>Pseudomonadota</taxon>
        <taxon>Betaproteobacteria</taxon>
        <taxon>Rhodocyclales</taxon>
        <taxon>Zoogloeaceae</taxon>
        <taxon>Pseudothauera</taxon>
    </lineage>
</organism>
<dbReference type="PROSITE" id="PS51318">
    <property type="entry name" value="TAT"/>
    <property type="match status" value="1"/>
</dbReference>
<comment type="similarity">
    <text evidence="1">Belongs to the leucine-binding protein family.</text>
</comment>